<dbReference type="HOGENOM" id="CLU_1843871_0_0_6"/>
<evidence type="ECO:0000313" key="2">
    <source>
        <dbReference type="Proteomes" id="UP000017881"/>
    </source>
</evidence>
<name>R4VI26_9GAMM</name>
<dbReference type="KEGG" id="ssal:SPISAL_00840"/>
<dbReference type="EMBL" id="CP005963">
    <property type="protein sequence ID" value="AGM40267.1"/>
    <property type="molecule type" value="Genomic_DNA"/>
</dbReference>
<keyword evidence="2" id="KW-1185">Reference proteome</keyword>
<gene>
    <name evidence="1" type="ORF">SPISAL_00840</name>
</gene>
<sequence length="139" mass="15371">MIRWAHQSHPILGEVLKDQIDVQTGIRRNPEIHAPTQHPLLDMGRCSVFDRHLNVGIGIGKAGQHCRQRSPGIGGNGGQGDLTGAPVGVVQQIPTDPFMVVDQRFDTRVMIPPERRQCRLAPALEQRLPQLRLKVANGQ</sequence>
<proteinExistence type="predicted"/>
<dbReference type="AlphaFoldDB" id="R4VI26"/>
<dbReference type="Proteomes" id="UP000017881">
    <property type="component" value="Chromosome"/>
</dbReference>
<protein>
    <submittedName>
        <fullName evidence="1">Uncharacterized protein</fullName>
    </submittedName>
</protein>
<reference evidence="1 2" key="1">
    <citation type="journal article" date="2013" name="Genome Announc.">
        <title>Draft Genome of Spiribacter salinus M19-40, an Abundant Gammaproteobacterium in Aquatic Hypersaline Environments.</title>
        <authorList>
            <person name="Leon M.J."/>
            <person name="Ghai R."/>
            <person name="Fernandez A.B."/>
            <person name="Sanchez-Porro C."/>
            <person name="Rodriguez-Valera F."/>
            <person name="Ventosa A."/>
        </authorList>
    </citation>
    <scope>NUCLEOTIDE SEQUENCE [LARGE SCALE GENOMIC DNA]</scope>
    <source>
        <strain evidence="1">M19-40</strain>
    </source>
</reference>
<evidence type="ECO:0000313" key="1">
    <source>
        <dbReference type="EMBL" id="AGM40267.1"/>
    </source>
</evidence>
<accession>R4VI26</accession>
<organism evidence="1 2">
    <name type="scientific">Spiribacter salinus M19-40</name>
    <dbReference type="NCBI Taxonomy" id="1260251"/>
    <lineage>
        <taxon>Bacteria</taxon>
        <taxon>Pseudomonadati</taxon>
        <taxon>Pseudomonadota</taxon>
        <taxon>Gammaproteobacteria</taxon>
        <taxon>Chromatiales</taxon>
        <taxon>Ectothiorhodospiraceae</taxon>
        <taxon>Spiribacter</taxon>
    </lineage>
</organism>